<dbReference type="InterPro" id="IPR000119">
    <property type="entry name" value="Hist_DNA-bd"/>
</dbReference>
<feature type="region of interest" description="Disordered" evidence="5">
    <location>
        <begin position="217"/>
        <end position="240"/>
    </location>
</feature>
<organism evidence="7 8">
    <name type="scientific">Berkelbacteria bacterium GW2011_GWE1_39_12</name>
    <dbReference type="NCBI Taxonomy" id="1618337"/>
    <lineage>
        <taxon>Bacteria</taxon>
        <taxon>Candidatus Berkelbacteria</taxon>
    </lineage>
</organism>
<dbReference type="InterPro" id="IPR027417">
    <property type="entry name" value="P-loop_NTPase"/>
</dbReference>
<protein>
    <submittedName>
        <fullName evidence="7">Type II secretion system protein E (GspE), type IV pilus assembly protein PilB</fullName>
    </submittedName>
</protein>
<dbReference type="GO" id="GO:0016887">
    <property type="term" value="F:ATP hydrolysis activity"/>
    <property type="evidence" value="ECO:0007669"/>
    <property type="project" value="TreeGrafter"/>
</dbReference>
<dbReference type="GO" id="GO:0005524">
    <property type="term" value="F:ATP binding"/>
    <property type="evidence" value="ECO:0007669"/>
    <property type="project" value="UniProtKB-KW"/>
</dbReference>
<dbReference type="GO" id="GO:0005886">
    <property type="term" value="C:plasma membrane"/>
    <property type="evidence" value="ECO:0007669"/>
    <property type="project" value="TreeGrafter"/>
</dbReference>
<dbReference type="STRING" id="1618337.UT28_C0001G0251"/>
<dbReference type="InterPro" id="IPR010992">
    <property type="entry name" value="IHF-like_DNA-bd_dom_sf"/>
</dbReference>
<dbReference type="PANTHER" id="PTHR30258:SF1">
    <property type="entry name" value="PROTEIN TRANSPORT PROTEIN HOFB HOMOLOG"/>
    <property type="match status" value="1"/>
</dbReference>
<dbReference type="PANTHER" id="PTHR30258">
    <property type="entry name" value="TYPE II SECRETION SYSTEM PROTEIN GSPE-RELATED"/>
    <property type="match status" value="1"/>
</dbReference>
<dbReference type="InterPro" id="IPR037257">
    <property type="entry name" value="T2SS_E_N_sf"/>
</dbReference>
<dbReference type="GO" id="GO:0003677">
    <property type="term" value="F:DNA binding"/>
    <property type="evidence" value="ECO:0007669"/>
    <property type="project" value="InterPro"/>
</dbReference>
<keyword evidence="3" id="KW-0067">ATP-binding</keyword>
<dbReference type="SUPFAM" id="SSF47729">
    <property type="entry name" value="IHF-like DNA-binding proteins"/>
    <property type="match status" value="1"/>
</dbReference>
<dbReference type="SUPFAM" id="SSF160246">
    <property type="entry name" value="EspE N-terminal domain-like"/>
    <property type="match status" value="1"/>
</dbReference>
<dbReference type="Gene3D" id="3.30.450.90">
    <property type="match status" value="1"/>
</dbReference>
<dbReference type="SMART" id="SM00411">
    <property type="entry name" value="BHL"/>
    <property type="match status" value="1"/>
</dbReference>
<feature type="compositionally biased region" description="Basic and acidic residues" evidence="5">
    <location>
        <begin position="220"/>
        <end position="232"/>
    </location>
</feature>
<dbReference type="Gene3D" id="3.30.300.160">
    <property type="entry name" value="Type II secretion system, protein E, N-terminal domain"/>
    <property type="match status" value="1"/>
</dbReference>
<dbReference type="PATRIC" id="fig|1618337.4.peg.249"/>
<dbReference type="Gene3D" id="4.10.520.10">
    <property type="entry name" value="IHF-like DNA-binding proteins"/>
    <property type="match status" value="1"/>
</dbReference>
<dbReference type="InterPro" id="IPR003593">
    <property type="entry name" value="AAA+_ATPase"/>
</dbReference>
<sequence>MTSSELIKQIKVSTGLSAEKIKSALNNFQNIIAEELNAGREVQMPGFGNFVIVSYPSRTVLNPRDPKQKIVTIGSNVPKFRPHPDLTNAIKNKNYLPSDINSQTDIPQTTQANQDQGIPIAYEDLSGLTIPKKILALVPEHVARHFQAVPIGEKNGRITLAMIDPEDREALEFIKKKTGQELDLKICTKADINHILDQYSGISGELKKIVDEVGSDEIDGEKKSDNSEKPKVESVSTEEITETAPAAKIAQSIIRRAVREKASDIHIEPTEEEVIVRFRVDGILRKIISLPVEILPALVSRIKILANMKIDETRLPQDGRFQEILDQNEVDFRVSTFPTVNGEKVVARILDKSSGIISLEQLGFRGSAYKILEDNITKAHGMILSTGPTGSGKTTTLYAILQKLMNEKVNIVTLEDPVEYKMPTINQGQIQSNIGFSFASGLRSILRQDPDVIMVGEIRDYETADMAIHSALTGHIVLSTLHTNDAAGAIPRFVDMKIEPFLINSSLNVVVAQRLCRKICQFCREPIEIDAANMDVTKKEIENLPQAEEKPSKLQFYHGKGCGNCGQTGYKGRIGIFEVFELAENVKELVAKKSSGSDINNMAIKNGMVSLRQDGILKAIDGLTTLEEVWRVTKD</sequence>
<dbReference type="PROSITE" id="PS00662">
    <property type="entry name" value="T2SP_E"/>
    <property type="match status" value="1"/>
</dbReference>
<dbReference type="Pfam" id="PF05157">
    <property type="entry name" value="MshEN"/>
    <property type="match status" value="1"/>
</dbReference>
<evidence type="ECO:0000259" key="6">
    <source>
        <dbReference type="PROSITE" id="PS00662"/>
    </source>
</evidence>
<dbReference type="Proteomes" id="UP000035648">
    <property type="component" value="Chromosome"/>
</dbReference>
<evidence type="ECO:0000256" key="5">
    <source>
        <dbReference type="SAM" id="MobiDB-lite"/>
    </source>
</evidence>
<evidence type="ECO:0000256" key="1">
    <source>
        <dbReference type="ARBA" id="ARBA00006611"/>
    </source>
</evidence>
<dbReference type="FunFam" id="3.40.50.300:FF:000398">
    <property type="entry name" value="Type IV pilus assembly ATPase PilB"/>
    <property type="match status" value="1"/>
</dbReference>
<evidence type="ECO:0000313" key="8">
    <source>
        <dbReference type="Proteomes" id="UP000035648"/>
    </source>
</evidence>
<dbReference type="SMART" id="SM00382">
    <property type="entry name" value="AAA"/>
    <property type="match status" value="1"/>
</dbReference>
<dbReference type="AlphaFoldDB" id="A0A0G4B4Z0"/>
<dbReference type="EMBL" id="CP011213">
    <property type="protein sequence ID" value="AKM82062.1"/>
    <property type="molecule type" value="Genomic_DNA"/>
</dbReference>
<dbReference type="Pfam" id="PF00216">
    <property type="entry name" value="Bac_DNA_binding"/>
    <property type="match status" value="1"/>
</dbReference>
<dbReference type="SUPFAM" id="SSF52540">
    <property type="entry name" value="P-loop containing nucleoside triphosphate hydrolases"/>
    <property type="match status" value="1"/>
</dbReference>
<evidence type="ECO:0000256" key="4">
    <source>
        <dbReference type="RuleBase" id="RU003939"/>
    </source>
</evidence>
<gene>
    <name evidence="7" type="ORF">UT28_C0001G0251</name>
</gene>
<dbReference type="InterPro" id="IPR001482">
    <property type="entry name" value="T2SS/T4SS_dom"/>
</dbReference>
<evidence type="ECO:0000256" key="2">
    <source>
        <dbReference type="ARBA" id="ARBA00022741"/>
    </source>
</evidence>
<dbReference type="CDD" id="cd00591">
    <property type="entry name" value="HU_IHF"/>
    <property type="match status" value="1"/>
</dbReference>
<dbReference type="KEGG" id="bbgw:UT28_C0001G0251"/>
<reference evidence="7 8" key="1">
    <citation type="journal article" date="2015" name="Nature">
        <title>rRNA introns, odd ribosomes, and small enigmatic genomes across a large radiation of phyla.</title>
        <authorList>
            <person name="Brown C.T."/>
            <person name="Hug L.A."/>
            <person name="Thomas B.C."/>
            <person name="Sharon I."/>
            <person name="Castelle C.J."/>
            <person name="Singh A."/>
            <person name="Wilkins M.J."/>
            <person name="Williams K.H."/>
            <person name="Banfield J.F."/>
        </authorList>
    </citation>
    <scope>NUCLEOTIDE SEQUENCE [LARGE SCALE GENOMIC DNA]</scope>
</reference>
<dbReference type="InterPro" id="IPR007831">
    <property type="entry name" value="T2SS_GspE_N"/>
</dbReference>
<feature type="domain" description="Bacterial type II secretion system protein E" evidence="6">
    <location>
        <begin position="446"/>
        <end position="460"/>
    </location>
</feature>
<evidence type="ECO:0000256" key="3">
    <source>
        <dbReference type="ARBA" id="ARBA00022840"/>
    </source>
</evidence>
<dbReference type="Gene3D" id="3.40.50.300">
    <property type="entry name" value="P-loop containing nucleotide triphosphate hydrolases"/>
    <property type="match status" value="1"/>
</dbReference>
<dbReference type="CDD" id="cd01129">
    <property type="entry name" value="PulE-GspE-like"/>
    <property type="match status" value="1"/>
</dbReference>
<dbReference type="Pfam" id="PF00437">
    <property type="entry name" value="T2SSE"/>
    <property type="match status" value="1"/>
</dbReference>
<keyword evidence="2" id="KW-0547">Nucleotide-binding</keyword>
<proteinExistence type="inferred from homology"/>
<name>A0A0G4B4Z0_9BACT</name>
<dbReference type="GO" id="GO:0030527">
    <property type="term" value="F:structural constituent of chromatin"/>
    <property type="evidence" value="ECO:0007669"/>
    <property type="project" value="InterPro"/>
</dbReference>
<comment type="similarity">
    <text evidence="4">Belongs to the bacterial histone-like protein family.</text>
</comment>
<evidence type="ECO:0000313" key="7">
    <source>
        <dbReference type="EMBL" id="AKM82062.1"/>
    </source>
</evidence>
<comment type="similarity">
    <text evidence="1">Belongs to the GSP E family.</text>
</comment>
<accession>A0A0G4B4Z0</accession>